<keyword evidence="3" id="KW-1185">Reference proteome</keyword>
<dbReference type="SUPFAM" id="SSF56672">
    <property type="entry name" value="DNA/RNA polymerases"/>
    <property type="match status" value="1"/>
</dbReference>
<dbReference type="AlphaFoldDB" id="A0ABC9X127"/>
<dbReference type="PANTHER" id="PTHR33332">
    <property type="entry name" value="REVERSE TRANSCRIPTASE DOMAIN-CONTAINING PROTEIN"/>
    <property type="match status" value="1"/>
</dbReference>
<dbReference type="EMBL" id="BAAFJT010000005">
    <property type="protein sequence ID" value="GAB0190452.1"/>
    <property type="molecule type" value="Genomic_DNA"/>
</dbReference>
<organism evidence="2 3">
    <name type="scientific">Grus japonensis</name>
    <name type="common">Japanese crane</name>
    <name type="synonym">Red-crowned crane</name>
    <dbReference type="NCBI Taxonomy" id="30415"/>
    <lineage>
        <taxon>Eukaryota</taxon>
        <taxon>Metazoa</taxon>
        <taxon>Chordata</taxon>
        <taxon>Craniata</taxon>
        <taxon>Vertebrata</taxon>
        <taxon>Euteleostomi</taxon>
        <taxon>Archelosauria</taxon>
        <taxon>Archosauria</taxon>
        <taxon>Dinosauria</taxon>
        <taxon>Saurischia</taxon>
        <taxon>Theropoda</taxon>
        <taxon>Coelurosauria</taxon>
        <taxon>Aves</taxon>
        <taxon>Neognathae</taxon>
        <taxon>Neoaves</taxon>
        <taxon>Gruiformes</taxon>
        <taxon>Gruidae</taxon>
        <taxon>Grus</taxon>
    </lineage>
</organism>
<gene>
    <name evidence="2" type="ORF">GRJ2_001510500</name>
</gene>
<name>A0ABC9X127_GRUJA</name>
<dbReference type="Proteomes" id="UP001623348">
    <property type="component" value="Unassembled WGS sequence"/>
</dbReference>
<dbReference type="InterPro" id="IPR000477">
    <property type="entry name" value="RT_dom"/>
</dbReference>
<evidence type="ECO:0000313" key="3">
    <source>
        <dbReference type="Proteomes" id="UP001623348"/>
    </source>
</evidence>
<dbReference type="Pfam" id="PF00078">
    <property type="entry name" value="RVT_1"/>
    <property type="match status" value="1"/>
</dbReference>
<accession>A0ABC9X127</accession>
<sequence length="326" mass="36880">MLDLLLTNKEGLVGNVKLKGSLGCSEHEMVEFKILRAARREHSKLTTLDFKRADFGLFRDLFGRVPWDKALEGRGAQESWVTALMDKGRATDVIYLDLCKAFDTVPHDIPVSKLERHGFDGWTTQWIRNWLDGCAQRVAVNGSMSKWRSVTSGVPQGSVLGPVLFNIFVGNMDSGIECTLSKFADDTKLCGAVNMLEGRDAIQRDLDRLERWARANHVKFNKAKCEVLHVGRRNPKRNCRLGRKWIESSPEEKGLGLLVDEKLNMSRQCALAAQKASCILGCIKRSMTSRSREVILPLYSALVRPHLEYCVQLWGPQYKKDMDLLE</sequence>
<evidence type="ECO:0000259" key="1">
    <source>
        <dbReference type="PROSITE" id="PS50878"/>
    </source>
</evidence>
<dbReference type="PROSITE" id="PS50878">
    <property type="entry name" value="RT_POL"/>
    <property type="match status" value="1"/>
</dbReference>
<evidence type="ECO:0000313" key="2">
    <source>
        <dbReference type="EMBL" id="GAB0190452.1"/>
    </source>
</evidence>
<reference evidence="2 3" key="1">
    <citation type="submission" date="2024-06" db="EMBL/GenBank/DDBJ databases">
        <title>The draft genome of Grus japonensis, version 3.</title>
        <authorList>
            <person name="Nabeshima K."/>
            <person name="Suzuki S."/>
            <person name="Onuma M."/>
        </authorList>
    </citation>
    <scope>NUCLEOTIDE SEQUENCE [LARGE SCALE GENOMIC DNA]</scope>
    <source>
        <strain evidence="2 3">451A</strain>
    </source>
</reference>
<comment type="caution">
    <text evidence="2">The sequence shown here is derived from an EMBL/GenBank/DDBJ whole genome shotgun (WGS) entry which is preliminary data.</text>
</comment>
<feature type="domain" description="Reverse transcriptase" evidence="1">
    <location>
        <begin position="1"/>
        <end position="259"/>
    </location>
</feature>
<protein>
    <submittedName>
        <fullName evidence="2">Mitochondrial enolase superfamily member 1</fullName>
    </submittedName>
</protein>
<proteinExistence type="predicted"/>
<dbReference type="InterPro" id="IPR043502">
    <property type="entry name" value="DNA/RNA_pol_sf"/>
</dbReference>